<evidence type="ECO:0000313" key="2">
    <source>
        <dbReference type="Proteomes" id="UP000254573"/>
    </source>
</evidence>
<dbReference type="OrthoDB" id="7067308at2"/>
<gene>
    <name evidence="1" type="ORF">NCTC13160_03682</name>
</gene>
<proteinExistence type="predicted"/>
<dbReference type="RefSeq" id="WP_141570849.1">
    <property type="nucleotide sequence ID" value="NZ_CP015371.1"/>
</dbReference>
<protein>
    <submittedName>
        <fullName evidence="1">Uncharacterized protein</fullName>
    </submittedName>
</protein>
<dbReference type="AlphaFoldDB" id="A0A378YT72"/>
<sequence length="127" mass="14215">MDTQTQRKLEQLFELLSLPPRRIAWRMRVPLAPCWLMTDVDAYGITLTLALPQPDGHAVRCLPLLLQACAPEWTPGIPVRACVAQGGAMLVATPPARLQALAWFGCLSRMRRLLERVDARRHRAGHA</sequence>
<name>A0A378YT72_9BURK</name>
<accession>A0A378YT72</accession>
<dbReference type="Proteomes" id="UP000254573">
    <property type="component" value="Unassembled WGS sequence"/>
</dbReference>
<reference evidence="1 2" key="1">
    <citation type="submission" date="2018-06" db="EMBL/GenBank/DDBJ databases">
        <authorList>
            <consortium name="Pathogen Informatics"/>
            <person name="Doyle S."/>
        </authorList>
    </citation>
    <scope>NUCLEOTIDE SEQUENCE [LARGE SCALE GENOMIC DNA]</scope>
    <source>
        <strain evidence="1 2">NCTC13160</strain>
    </source>
</reference>
<organism evidence="1 2">
    <name type="scientific">Pandoraea pnomenusa</name>
    <dbReference type="NCBI Taxonomy" id="93220"/>
    <lineage>
        <taxon>Bacteria</taxon>
        <taxon>Pseudomonadati</taxon>
        <taxon>Pseudomonadota</taxon>
        <taxon>Betaproteobacteria</taxon>
        <taxon>Burkholderiales</taxon>
        <taxon>Burkholderiaceae</taxon>
        <taxon>Pandoraea</taxon>
    </lineage>
</organism>
<evidence type="ECO:0000313" key="1">
    <source>
        <dbReference type="EMBL" id="SUA80324.1"/>
    </source>
</evidence>
<dbReference type="EMBL" id="UGSG01000001">
    <property type="protein sequence ID" value="SUA80324.1"/>
    <property type="molecule type" value="Genomic_DNA"/>
</dbReference>
<dbReference type="STRING" id="93220.A6P55_15850"/>